<sequence length="103" mass="11391">MERSLRVVVDDQSFVITGVDRDEWDGLNDACPACGGREFEHLSTAGGRYGVQEGTAVLRSELWDADRPLFTRCRECREVLYKHPAFELLFGPDADGIAGGSVQ</sequence>
<evidence type="ECO:0008006" key="3">
    <source>
        <dbReference type="Google" id="ProtNLM"/>
    </source>
</evidence>
<reference evidence="1 2" key="1">
    <citation type="journal article" date="2019" name="Int. J. Syst. Evol. Microbiol.">
        <title>The Global Catalogue of Microorganisms (GCM) 10K type strain sequencing project: providing services to taxonomists for standard genome sequencing and annotation.</title>
        <authorList>
            <consortium name="The Broad Institute Genomics Platform"/>
            <consortium name="The Broad Institute Genome Sequencing Center for Infectious Disease"/>
            <person name="Wu L."/>
            <person name="Ma J."/>
        </authorList>
    </citation>
    <scope>NUCLEOTIDE SEQUENCE [LARGE SCALE GENOMIC DNA]</scope>
    <source>
        <strain evidence="1 2">CGMCC 1.12121</strain>
    </source>
</reference>
<comment type="caution">
    <text evidence="1">The sequence shown here is derived from an EMBL/GenBank/DDBJ whole genome shotgun (WGS) entry which is preliminary data.</text>
</comment>
<name>A0ABD6CR87_9EURY</name>
<dbReference type="Proteomes" id="UP001597085">
    <property type="component" value="Unassembled WGS sequence"/>
</dbReference>
<evidence type="ECO:0000313" key="2">
    <source>
        <dbReference type="Proteomes" id="UP001597085"/>
    </source>
</evidence>
<dbReference type="AlphaFoldDB" id="A0ABD6CR87"/>
<organism evidence="1 2">
    <name type="scientific">Halobellus rarus</name>
    <dbReference type="NCBI Taxonomy" id="1126237"/>
    <lineage>
        <taxon>Archaea</taxon>
        <taxon>Methanobacteriati</taxon>
        <taxon>Methanobacteriota</taxon>
        <taxon>Stenosarchaea group</taxon>
        <taxon>Halobacteria</taxon>
        <taxon>Halobacteriales</taxon>
        <taxon>Haloferacaceae</taxon>
        <taxon>Halobellus</taxon>
    </lineage>
</organism>
<dbReference type="RefSeq" id="WP_256420762.1">
    <property type="nucleotide sequence ID" value="NZ_JANHDI010000004.1"/>
</dbReference>
<accession>A0ABD6CR87</accession>
<evidence type="ECO:0000313" key="1">
    <source>
        <dbReference type="EMBL" id="MFD1599610.1"/>
    </source>
</evidence>
<keyword evidence="2" id="KW-1185">Reference proteome</keyword>
<protein>
    <recommendedName>
        <fullName evidence="3">Ferredoxin</fullName>
    </recommendedName>
</protein>
<dbReference type="EMBL" id="JBHUDK010000010">
    <property type="protein sequence ID" value="MFD1599610.1"/>
    <property type="molecule type" value="Genomic_DNA"/>
</dbReference>
<gene>
    <name evidence="1" type="ORF">ACFSBX_11655</name>
</gene>
<proteinExistence type="predicted"/>